<evidence type="ECO:0000256" key="1">
    <source>
        <dbReference type="SAM" id="Phobius"/>
    </source>
</evidence>
<evidence type="ECO:0000256" key="2">
    <source>
        <dbReference type="SAM" id="SignalP"/>
    </source>
</evidence>
<organism evidence="3">
    <name type="scientific">Timema douglasi</name>
    <name type="common">Walking stick</name>
    <dbReference type="NCBI Taxonomy" id="61478"/>
    <lineage>
        <taxon>Eukaryota</taxon>
        <taxon>Metazoa</taxon>
        <taxon>Ecdysozoa</taxon>
        <taxon>Arthropoda</taxon>
        <taxon>Hexapoda</taxon>
        <taxon>Insecta</taxon>
        <taxon>Pterygota</taxon>
        <taxon>Neoptera</taxon>
        <taxon>Polyneoptera</taxon>
        <taxon>Phasmatodea</taxon>
        <taxon>Timematodea</taxon>
        <taxon>Timematoidea</taxon>
        <taxon>Timematidae</taxon>
        <taxon>Timema</taxon>
    </lineage>
</organism>
<name>A0A7R8Z7Z8_TIMDO</name>
<reference evidence="3" key="1">
    <citation type="submission" date="2020-11" db="EMBL/GenBank/DDBJ databases">
        <authorList>
            <person name="Tran Van P."/>
        </authorList>
    </citation>
    <scope>NUCLEOTIDE SEQUENCE</scope>
</reference>
<dbReference type="EMBL" id="OA565808">
    <property type="protein sequence ID" value="CAD7197727.1"/>
    <property type="molecule type" value="Genomic_DNA"/>
</dbReference>
<keyword evidence="2" id="KW-0732">Signal</keyword>
<accession>A0A7R8Z7Z8</accession>
<sequence length="217" mass="22979">MALGQHPVALITIALVALTTIALGQHPVALITIALGQHPVALITIALVALTTMALGQHPDALTTMALGQHPVALTTIALGQHPVALTTMALVALTTMAPSQHPVALTTIALGQHPVALITMALGKTTLIRLNQDSNPDLLVIFKPIRFKSNALYHSATEIAVSEEVMTRDIKVPLFRSSGDDVTIHALEDTETSVYTSYMPFWTGLPIKKGKQGSLP</sequence>
<evidence type="ECO:0000313" key="3">
    <source>
        <dbReference type="EMBL" id="CAD7197727.1"/>
    </source>
</evidence>
<gene>
    <name evidence="3" type="ORF">TDIB3V08_LOCUS4029</name>
</gene>
<keyword evidence="1" id="KW-1133">Transmembrane helix</keyword>
<proteinExistence type="predicted"/>
<keyword evidence="1" id="KW-0472">Membrane</keyword>
<feature type="chain" id="PRO_5030588408" evidence="2">
    <location>
        <begin position="25"/>
        <end position="217"/>
    </location>
</feature>
<keyword evidence="1" id="KW-0812">Transmembrane</keyword>
<dbReference type="AlphaFoldDB" id="A0A7R8Z7Z8"/>
<protein>
    <submittedName>
        <fullName evidence="3">Uncharacterized protein</fullName>
    </submittedName>
</protein>
<feature type="signal peptide" evidence="2">
    <location>
        <begin position="1"/>
        <end position="24"/>
    </location>
</feature>
<feature type="transmembrane region" description="Helical" evidence="1">
    <location>
        <begin position="40"/>
        <end position="56"/>
    </location>
</feature>